<gene>
    <name evidence="1" type="ORF">HCU67_08200</name>
</gene>
<reference evidence="1 2" key="1">
    <citation type="submission" date="2020-04" db="EMBL/GenBank/DDBJ databases">
        <authorList>
            <person name="Yoon J."/>
        </authorList>
    </citation>
    <scope>NUCLEOTIDE SEQUENCE [LARGE SCALE GENOMIC DNA]</scope>
    <source>
        <strain evidence="1 2">DJ-13</strain>
    </source>
</reference>
<evidence type="ECO:0000313" key="2">
    <source>
        <dbReference type="Proteomes" id="UP000718451"/>
    </source>
</evidence>
<organism evidence="1 2">
    <name type="scientific">Croceivirga thetidis</name>
    <dbReference type="NCBI Taxonomy" id="2721623"/>
    <lineage>
        <taxon>Bacteria</taxon>
        <taxon>Pseudomonadati</taxon>
        <taxon>Bacteroidota</taxon>
        <taxon>Flavobacteriia</taxon>
        <taxon>Flavobacteriales</taxon>
        <taxon>Flavobacteriaceae</taxon>
        <taxon>Croceivirga</taxon>
    </lineage>
</organism>
<dbReference type="RefSeq" id="WP_168552161.1">
    <property type="nucleotide sequence ID" value="NZ_JAAWWL010000002.1"/>
</dbReference>
<keyword evidence="2" id="KW-1185">Reference proteome</keyword>
<evidence type="ECO:0000313" key="1">
    <source>
        <dbReference type="EMBL" id="NKI31927.1"/>
    </source>
</evidence>
<dbReference type="NCBIfam" id="NF035938">
    <property type="entry name" value="EboA_domain"/>
    <property type="match status" value="1"/>
</dbReference>
<name>A0ABX1GPT4_9FLAO</name>
<dbReference type="Proteomes" id="UP000718451">
    <property type="component" value="Unassembled WGS sequence"/>
</dbReference>
<sequence length="281" mass="32323">MFDNLEVDLEGLLKKNLVKSEFDWIAKAINETIDSASSRKLYLNYSLCNSKIEDEELSEFKSIPSHLGQYLSLKKASGRELSRIWLLREVLENDESFVDAVKKLIEISDTAELETFLKYLTLLPNPQNYQFAAVEALRTNIATVFDAISQYNPYPVKFFTDQQWNQMFLKAAFMQQDLGAIANIDERANADLARIISDYAHERWAASRTIDPLFWRPVSNFLTGTLVNDIKRLFSSENPRENKAAALVCFNSKLTVAEDLLKEYPKLREEIKEGSLTWQTL</sequence>
<proteinExistence type="predicted"/>
<protein>
    <recommendedName>
        <fullName evidence="3">ERAP1-like C-terminal domain-containing protein</fullName>
    </recommendedName>
</protein>
<dbReference type="InterPro" id="IPR047715">
    <property type="entry name" value="EboA_dom"/>
</dbReference>
<accession>A0ABX1GPT4</accession>
<dbReference type="EMBL" id="JAAWWL010000002">
    <property type="protein sequence ID" value="NKI31927.1"/>
    <property type="molecule type" value="Genomic_DNA"/>
</dbReference>
<comment type="caution">
    <text evidence="1">The sequence shown here is derived from an EMBL/GenBank/DDBJ whole genome shotgun (WGS) entry which is preliminary data.</text>
</comment>
<evidence type="ECO:0008006" key="3">
    <source>
        <dbReference type="Google" id="ProtNLM"/>
    </source>
</evidence>